<comment type="function">
    <text evidence="1">Component of the ubiquinol-cytochrome c reductase complex (complex III or cytochrome b-c1 complex), which is a respiratory chain that generates an electrochemical potential coupled to ATP synthesis.</text>
</comment>
<evidence type="ECO:0000256" key="6">
    <source>
        <dbReference type="ARBA" id="ARBA00019816"/>
    </source>
</evidence>
<evidence type="ECO:0000313" key="24">
    <source>
        <dbReference type="Proteomes" id="UP000253529"/>
    </source>
</evidence>
<comment type="similarity">
    <text evidence="3">Belongs to the Rieske iron-sulfur protein family.</text>
</comment>
<gene>
    <name evidence="23" type="ORF">DFR50_105168</name>
</gene>
<dbReference type="RefSeq" id="WP_113888312.1">
    <property type="nucleotide sequence ID" value="NZ_QNRK01000005.1"/>
</dbReference>
<name>A0A366FS14_9HYPH</name>
<comment type="cofactor">
    <cofactor evidence="20">
        <name>[2Fe-2S] cluster</name>
        <dbReference type="ChEBI" id="CHEBI:190135"/>
    </cofactor>
    <text evidence="20">Binds 1 [2Fe-2S] cluster per subunit.</text>
</comment>
<evidence type="ECO:0000256" key="18">
    <source>
        <dbReference type="ARBA" id="ARBA00023157"/>
    </source>
</evidence>
<dbReference type="Proteomes" id="UP000253529">
    <property type="component" value="Unassembled WGS sequence"/>
</dbReference>
<comment type="subcellular location">
    <subcellularLocation>
        <location evidence="2">Cell membrane</location>
        <topology evidence="2">Single-pass membrane protein</topology>
    </subcellularLocation>
</comment>
<comment type="catalytic activity">
    <reaction evidence="19 20">
        <text>a quinol + 2 Fe(III)-[cytochrome c](out) = a quinone + 2 Fe(II)-[cytochrome c](out) + 2 H(+)(out)</text>
        <dbReference type="Rhea" id="RHEA:11484"/>
        <dbReference type="Rhea" id="RHEA-COMP:10350"/>
        <dbReference type="Rhea" id="RHEA-COMP:14399"/>
        <dbReference type="ChEBI" id="CHEBI:15378"/>
        <dbReference type="ChEBI" id="CHEBI:24646"/>
        <dbReference type="ChEBI" id="CHEBI:29033"/>
        <dbReference type="ChEBI" id="CHEBI:29034"/>
        <dbReference type="ChEBI" id="CHEBI:132124"/>
        <dbReference type="EC" id="7.1.1.8"/>
    </reaction>
</comment>
<dbReference type="EC" id="7.1.1.8" evidence="5 20"/>
<dbReference type="NCBIfam" id="TIGR01416">
    <property type="entry name" value="Rieske_proteo"/>
    <property type="match status" value="1"/>
</dbReference>
<evidence type="ECO:0000259" key="22">
    <source>
        <dbReference type="PROSITE" id="PS51296"/>
    </source>
</evidence>
<dbReference type="GO" id="GO:0051537">
    <property type="term" value="F:2 iron, 2 sulfur cluster binding"/>
    <property type="evidence" value="ECO:0007669"/>
    <property type="project" value="UniProtKB-KW"/>
</dbReference>
<protein>
    <recommendedName>
        <fullName evidence="6 20">Ubiquinol-cytochrome c reductase iron-sulfur subunit</fullName>
        <ecNumber evidence="5 20">7.1.1.8</ecNumber>
    </recommendedName>
</protein>
<comment type="caution">
    <text evidence="23">The sequence shown here is derived from an EMBL/GenBank/DDBJ whole genome shotgun (WGS) entry which is preliminary data.</text>
</comment>
<evidence type="ECO:0000256" key="21">
    <source>
        <dbReference type="RuleBase" id="RU004497"/>
    </source>
</evidence>
<evidence type="ECO:0000256" key="10">
    <source>
        <dbReference type="ARBA" id="ARBA00022714"/>
    </source>
</evidence>
<evidence type="ECO:0000256" key="4">
    <source>
        <dbReference type="ARBA" id="ARBA00011649"/>
    </source>
</evidence>
<dbReference type="OrthoDB" id="9767869at2"/>
<feature type="transmembrane region" description="Helical" evidence="20">
    <location>
        <begin position="18"/>
        <end position="39"/>
    </location>
</feature>
<keyword evidence="18" id="KW-1015">Disulfide bond</keyword>
<dbReference type="Pfam" id="PF00355">
    <property type="entry name" value="Rieske"/>
    <property type="match status" value="1"/>
</dbReference>
<evidence type="ECO:0000256" key="9">
    <source>
        <dbReference type="ARBA" id="ARBA00022692"/>
    </source>
</evidence>
<evidence type="ECO:0000256" key="20">
    <source>
        <dbReference type="RuleBase" id="RU004494"/>
    </source>
</evidence>
<dbReference type="EMBL" id="QNRK01000005">
    <property type="protein sequence ID" value="RBP16525.1"/>
    <property type="molecule type" value="Genomic_DNA"/>
</dbReference>
<sequence>MSDTGAADAPAHPPRRDFLYLMTGSVAAVGVAAVAWPFIDQMNPDAATIAAAGPVDVDVTQIQPGQRIVILWASRPVFVVRRTPEALKGLREPKLTSMLRDPDSQTLQQPDYARNWHRSIKEEFLVVVGICTHLGCVPLFLPSPDASTPAPDWPGGFFCPCHGSKYDLAARVFQGVPAPYNLPVPPNVFPDDKTLRIGENPPGEAFDFNSILQV</sequence>
<keyword evidence="17 20" id="KW-0472">Membrane</keyword>
<keyword evidence="7 20" id="KW-0813">Transport</keyword>
<keyword evidence="10" id="KW-0001">2Fe-2S</keyword>
<dbReference type="CDD" id="cd03470">
    <property type="entry name" value="Rieske_cytochrome_bc1"/>
    <property type="match status" value="1"/>
</dbReference>
<feature type="domain" description="Rieske" evidence="22">
    <location>
        <begin position="91"/>
        <end position="196"/>
    </location>
</feature>
<evidence type="ECO:0000256" key="2">
    <source>
        <dbReference type="ARBA" id="ARBA00004162"/>
    </source>
</evidence>
<dbReference type="InterPro" id="IPR005805">
    <property type="entry name" value="Rieske_Fe-S_prot_C"/>
</dbReference>
<proteinExistence type="inferred from homology"/>
<dbReference type="InterPro" id="IPR019470">
    <property type="entry name" value="Ubiq_cytC_Rdtase_Fe-S_su_TAT"/>
</dbReference>
<dbReference type="InterPro" id="IPR006311">
    <property type="entry name" value="TAT_signal"/>
</dbReference>
<evidence type="ECO:0000256" key="7">
    <source>
        <dbReference type="ARBA" id="ARBA00022448"/>
    </source>
</evidence>
<keyword evidence="8" id="KW-1003">Cell membrane</keyword>
<evidence type="ECO:0000256" key="8">
    <source>
        <dbReference type="ARBA" id="ARBA00022475"/>
    </source>
</evidence>
<evidence type="ECO:0000256" key="3">
    <source>
        <dbReference type="ARBA" id="ARBA00010651"/>
    </source>
</evidence>
<evidence type="ECO:0000256" key="17">
    <source>
        <dbReference type="ARBA" id="ARBA00023136"/>
    </source>
</evidence>
<dbReference type="InterPro" id="IPR017941">
    <property type="entry name" value="Rieske_2Fe-2S"/>
</dbReference>
<evidence type="ECO:0000256" key="11">
    <source>
        <dbReference type="ARBA" id="ARBA00022723"/>
    </source>
</evidence>
<evidence type="ECO:0000256" key="12">
    <source>
        <dbReference type="ARBA" id="ARBA00022967"/>
    </source>
</evidence>
<evidence type="ECO:0000256" key="1">
    <source>
        <dbReference type="ARBA" id="ARBA00002444"/>
    </source>
</evidence>
<organism evidence="23 24">
    <name type="scientific">Roseiarcus fermentans</name>
    <dbReference type="NCBI Taxonomy" id="1473586"/>
    <lineage>
        <taxon>Bacteria</taxon>
        <taxon>Pseudomonadati</taxon>
        <taxon>Pseudomonadota</taxon>
        <taxon>Alphaproteobacteria</taxon>
        <taxon>Hyphomicrobiales</taxon>
        <taxon>Roseiarcaceae</taxon>
        <taxon>Roseiarcus</taxon>
    </lineage>
</organism>
<keyword evidence="16" id="KW-0411">Iron-sulfur</keyword>
<dbReference type="AlphaFoldDB" id="A0A366FS14"/>
<evidence type="ECO:0000256" key="5">
    <source>
        <dbReference type="ARBA" id="ARBA00012951"/>
    </source>
</evidence>
<accession>A0A366FS14</accession>
<dbReference type="SUPFAM" id="SSF50022">
    <property type="entry name" value="ISP domain"/>
    <property type="match status" value="1"/>
</dbReference>
<dbReference type="InterPro" id="IPR014349">
    <property type="entry name" value="Rieske_Fe-S_prot"/>
</dbReference>
<evidence type="ECO:0000313" key="23">
    <source>
        <dbReference type="EMBL" id="RBP16525.1"/>
    </source>
</evidence>
<keyword evidence="11" id="KW-0479">Metal-binding</keyword>
<dbReference type="Gene3D" id="1.20.5.510">
    <property type="entry name" value="Single helix bin"/>
    <property type="match status" value="1"/>
</dbReference>
<evidence type="ECO:0000256" key="13">
    <source>
        <dbReference type="ARBA" id="ARBA00022982"/>
    </source>
</evidence>
<keyword evidence="15" id="KW-0408">Iron</keyword>
<keyword evidence="13 20" id="KW-0249">Electron transport</keyword>
<keyword evidence="12" id="KW-1278">Translocase</keyword>
<keyword evidence="9 20" id="KW-0812">Transmembrane</keyword>
<reference evidence="23 24" key="1">
    <citation type="submission" date="2018-06" db="EMBL/GenBank/DDBJ databases">
        <title>Genomic Encyclopedia of Type Strains, Phase IV (KMG-IV): sequencing the most valuable type-strain genomes for metagenomic binning, comparative biology and taxonomic classification.</title>
        <authorList>
            <person name="Goeker M."/>
        </authorList>
    </citation>
    <scope>NUCLEOTIDE SEQUENCE [LARGE SCALE GENOMIC DNA]</scope>
    <source>
        <strain evidence="23 24">DSM 24875</strain>
    </source>
</reference>
<comment type="subunit">
    <text evidence="4 21">The main subunits of complex b-c1 are: cytochrome b, cytochrome c1 and the Rieske protein.</text>
</comment>
<evidence type="ECO:0000256" key="19">
    <source>
        <dbReference type="ARBA" id="ARBA00029351"/>
    </source>
</evidence>
<dbReference type="GO" id="GO:0046872">
    <property type="term" value="F:metal ion binding"/>
    <property type="evidence" value="ECO:0007669"/>
    <property type="project" value="UniProtKB-KW"/>
</dbReference>
<comment type="miscellaneous">
    <text evidence="20">The Rieske protein is a high potential 2Fe-2S protein.</text>
</comment>
<dbReference type="GO" id="GO:0008121">
    <property type="term" value="F:quinol-cytochrome-c reductase activity"/>
    <property type="evidence" value="ECO:0007669"/>
    <property type="project" value="UniProtKB-EC"/>
</dbReference>
<evidence type="ECO:0000256" key="16">
    <source>
        <dbReference type="ARBA" id="ARBA00023014"/>
    </source>
</evidence>
<dbReference type="InterPro" id="IPR006317">
    <property type="entry name" value="Ubiquinol_cyt_c_Rdtase_Fe-S-su"/>
</dbReference>
<dbReference type="Pfam" id="PF10399">
    <property type="entry name" value="UCR_Fe-S_N"/>
    <property type="match status" value="1"/>
</dbReference>
<dbReference type="InterPro" id="IPR036922">
    <property type="entry name" value="Rieske_2Fe-2S_sf"/>
</dbReference>
<dbReference type="Gene3D" id="2.102.10.10">
    <property type="entry name" value="Rieske [2Fe-2S] iron-sulphur domain"/>
    <property type="match status" value="1"/>
</dbReference>
<dbReference type="GO" id="GO:0005886">
    <property type="term" value="C:plasma membrane"/>
    <property type="evidence" value="ECO:0007669"/>
    <property type="project" value="UniProtKB-SubCell"/>
</dbReference>
<evidence type="ECO:0000256" key="14">
    <source>
        <dbReference type="ARBA" id="ARBA00022989"/>
    </source>
</evidence>
<evidence type="ECO:0000256" key="15">
    <source>
        <dbReference type="ARBA" id="ARBA00023004"/>
    </source>
</evidence>
<dbReference type="PRINTS" id="PR00162">
    <property type="entry name" value="RIESKE"/>
</dbReference>
<keyword evidence="14 20" id="KW-1133">Transmembrane helix</keyword>
<dbReference type="PROSITE" id="PS51318">
    <property type="entry name" value="TAT"/>
    <property type="match status" value="1"/>
</dbReference>
<dbReference type="PANTHER" id="PTHR10134">
    <property type="entry name" value="CYTOCHROME B-C1 COMPLEX SUBUNIT RIESKE, MITOCHONDRIAL"/>
    <property type="match status" value="1"/>
</dbReference>
<keyword evidence="24" id="KW-1185">Reference proteome</keyword>
<dbReference type="PROSITE" id="PS51296">
    <property type="entry name" value="RIESKE"/>
    <property type="match status" value="1"/>
</dbReference>